<dbReference type="AlphaFoldDB" id="A0A316BLF4"/>
<evidence type="ECO:0000313" key="2">
    <source>
        <dbReference type="EMBL" id="PWJ73588.1"/>
    </source>
</evidence>
<dbReference type="STRING" id="1192868.GCA_000304395_02496"/>
<dbReference type="Proteomes" id="UP000245396">
    <property type="component" value="Unassembled WGS sequence"/>
</dbReference>
<feature type="signal peptide" evidence="1">
    <location>
        <begin position="1"/>
        <end position="33"/>
    </location>
</feature>
<accession>A0A316BLF4</accession>
<reference evidence="2 3" key="1">
    <citation type="submission" date="2018-05" db="EMBL/GenBank/DDBJ databases">
        <title>Genomic Encyclopedia of Type Strains, Phase IV (KMG-IV): sequencing the most valuable type-strain genomes for metagenomic binning, comparative biology and taxonomic classification.</title>
        <authorList>
            <person name="Goeker M."/>
        </authorList>
    </citation>
    <scope>NUCLEOTIDE SEQUENCE [LARGE SCALE GENOMIC DNA]</scope>
    <source>
        <strain evidence="2 3">DSM 6986</strain>
    </source>
</reference>
<evidence type="ECO:0000256" key="1">
    <source>
        <dbReference type="SAM" id="SignalP"/>
    </source>
</evidence>
<protein>
    <submittedName>
        <fullName evidence="2">Uncharacterized protein</fullName>
    </submittedName>
</protein>
<feature type="chain" id="PRO_5016258654" evidence="1">
    <location>
        <begin position="34"/>
        <end position="60"/>
    </location>
</feature>
<proteinExistence type="predicted"/>
<organism evidence="2 3">
    <name type="scientific">Pseudaminobacter salicylatoxidans</name>
    <dbReference type="NCBI Taxonomy" id="93369"/>
    <lineage>
        <taxon>Bacteria</taxon>
        <taxon>Pseudomonadati</taxon>
        <taxon>Pseudomonadota</taxon>
        <taxon>Alphaproteobacteria</taxon>
        <taxon>Hyphomicrobiales</taxon>
        <taxon>Phyllobacteriaceae</taxon>
        <taxon>Pseudaminobacter</taxon>
    </lineage>
</organism>
<sequence length="60" mass="6275">MRPAVMTVRNARLAAVAATAALTAAAFILPAKATVSTVQKHEVFAPKPEVRTASSNVSFH</sequence>
<dbReference type="EMBL" id="QGGG01000026">
    <property type="protein sequence ID" value="PWJ73588.1"/>
    <property type="molecule type" value="Genomic_DNA"/>
</dbReference>
<keyword evidence="3" id="KW-1185">Reference proteome</keyword>
<name>A0A316BLF4_PSESE</name>
<comment type="caution">
    <text evidence="2">The sequence shown here is derived from an EMBL/GenBank/DDBJ whole genome shotgun (WGS) entry which is preliminary data.</text>
</comment>
<gene>
    <name evidence="2" type="ORF">C7441_12619</name>
</gene>
<evidence type="ECO:0000313" key="3">
    <source>
        <dbReference type="Proteomes" id="UP000245396"/>
    </source>
</evidence>
<keyword evidence="1" id="KW-0732">Signal</keyword>